<keyword evidence="1" id="KW-1133">Transmembrane helix</keyword>
<comment type="caution">
    <text evidence="2">The sequence shown here is derived from an EMBL/GenBank/DDBJ whole genome shotgun (WGS) entry which is preliminary data.</text>
</comment>
<proteinExistence type="predicted"/>
<gene>
    <name evidence="2" type="ORF">QWY31_14915</name>
</gene>
<organism evidence="2 3">
    <name type="scientific">Shiella aurantiaca</name>
    <dbReference type="NCBI Taxonomy" id="3058365"/>
    <lineage>
        <taxon>Bacteria</taxon>
        <taxon>Pseudomonadati</taxon>
        <taxon>Bacteroidota</taxon>
        <taxon>Cytophagia</taxon>
        <taxon>Cytophagales</taxon>
        <taxon>Shiellaceae</taxon>
        <taxon>Shiella</taxon>
    </lineage>
</organism>
<dbReference type="Gene3D" id="3.30.530.20">
    <property type="match status" value="1"/>
</dbReference>
<dbReference type="Proteomes" id="UP001168552">
    <property type="component" value="Unassembled WGS sequence"/>
</dbReference>
<dbReference type="InterPro" id="IPR023393">
    <property type="entry name" value="START-like_dom_sf"/>
</dbReference>
<protein>
    <recommendedName>
        <fullName evidence="4">Ligand-binding SRPBCC domain-containing protein</fullName>
    </recommendedName>
</protein>
<dbReference type="EMBL" id="JAUHJS010000008">
    <property type="protein sequence ID" value="MDN4166801.1"/>
    <property type="molecule type" value="Genomic_DNA"/>
</dbReference>
<evidence type="ECO:0000256" key="1">
    <source>
        <dbReference type="SAM" id="Phobius"/>
    </source>
</evidence>
<feature type="transmembrane region" description="Helical" evidence="1">
    <location>
        <begin position="110"/>
        <end position="134"/>
    </location>
</feature>
<name>A0ABT8F8K4_9BACT</name>
<accession>A0ABT8F8K4</accession>
<evidence type="ECO:0000313" key="3">
    <source>
        <dbReference type="Proteomes" id="UP001168552"/>
    </source>
</evidence>
<dbReference type="SUPFAM" id="SSF55961">
    <property type="entry name" value="Bet v1-like"/>
    <property type="match status" value="1"/>
</dbReference>
<dbReference type="RefSeq" id="WP_320005337.1">
    <property type="nucleotide sequence ID" value="NZ_JAUHJS010000008.1"/>
</dbReference>
<keyword evidence="3" id="KW-1185">Reference proteome</keyword>
<reference evidence="2" key="1">
    <citation type="submission" date="2023-06" db="EMBL/GenBank/DDBJ databases">
        <title>Cytophagales bacterium Strain LB-30, isolated from soil.</title>
        <authorList>
            <person name="Liu B."/>
        </authorList>
    </citation>
    <scope>NUCLEOTIDE SEQUENCE</scope>
    <source>
        <strain evidence="2">LB-30</strain>
    </source>
</reference>
<keyword evidence="1" id="KW-0472">Membrane</keyword>
<sequence>MQISISTVVDASLSDCIHGFTEDLFLKLNPPFPPVKILRFDGCQGGDWVKLELNFLLFRQEWHSYIPHHTQSEQHFEFVDEGKVLPFFLKHWQHRHRLEKSENDTTITDAIHFSSGFVLFDVLLYPVLYLQFLYRKPIYKKHFRRAS</sequence>
<evidence type="ECO:0000313" key="2">
    <source>
        <dbReference type="EMBL" id="MDN4166801.1"/>
    </source>
</evidence>
<evidence type="ECO:0008006" key="4">
    <source>
        <dbReference type="Google" id="ProtNLM"/>
    </source>
</evidence>
<keyword evidence="1" id="KW-0812">Transmembrane</keyword>